<proteinExistence type="predicted"/>
<feature type="domain" description="ER-bound oxygenase mpaB/mpaB'/Rubber oxygenase catalytic" evidence="1">
    <location>
        <begin position="24"/>
        <end position="262"/>
    </location>
</feature>
<dbReference type="PANTHER" id="PTHR36151:SF3">
    <property type="entry name" value="ER-BOUND OXYGENASE MPAB_MPAB'_RUBBER OXYGENASE CATALYTIC DOMAIN-CONTAINING PROTEIN"/>
    <property type="match status" value="1"/>
</dbReference>
<keyword evidence="3" id="KW-1185">Reference proteome</keyword>
<evidence type="ECO:0000259" key="1">
    <source>
        <dbReference type="Pfam" id="PF09995"/>
    </source>
</evidence>
<accession>A0ABQ4V3V2</accession>
<dbReference type="InterPro" id="IPR018713">
    <property type="entry name" value="MPAB/Lcp_cat_dom"/>
</dbReference>
<evidence type="ECO:0000313" key="3">
    <source>
        <dbReference type="Proteomes" id="UP001060504"/>
    </source>
</evidence>
<dbReference type="PANTHER" id="PTHR36151">
    <property type="entry name" value="BLR2777 PROTEIN"/>
    <property type="match status" value="1"/>
</dbReference>
<dbReference type="Proteomes" id="UP001060504">
    <property type="component" value="Unassembled WGS sequence"/>
</dbReference>
<comment type="caution">
    <text evidence="2">The sequence shown here is derived from an EMBL/GenBank/DDBJ whole genome shotgun (WGS) entry which is preliminary data.</text>
</comment>
<dbReference type="Pfam" id="PF09995">
    <property type="entry name" value="MPAB_Lcp_cat"/>
    <property type="match status" value="1"/>
</dbReference>
<organism evidence="2 3">
    <name type="scientific">Mycolicibacterium cyprinidarum</name>
    <dbReference type="NCBI Taxonomy" id="2860311"/>
    <lineage>
        <taxon>Bacteria</taxon>
        <taxon>Bacillati</taxon>
        <taxon>Actinomycetota</taxon>
        <taxon>Actinomycetes</taxon>
        <taxon>Mycobacteriales</taxon>
        <taxon>Mycobacteriaceae</taxon>
        <taxon>Mycolicibacterium</taxon>
    </lineage>
</organism>
<protein>
    <recommendedName>
        <fullName evidence="1">ER-bound oxygenase mpaB/mpaB'/Rubber oxygenase catalytic domain-containing protein</fullName>
    </recommendedName>
</protein>
<reference evidence="2 3" key="1">
    <citation type="submission" date="2021-08" db="EMBL/GenBank/DDBJ databases">
        <title>Draft genome sequence of Mycolicibacterium sp. NGTWS1702 strain.</title>
        <authorList>
            <person name="Matsumoto M."/>
            <person name="Tang B.C.C."/>
            <person name="Machida Y."/>
            <person name="Matoyama H."/>
            <person name="Kishihara T."/>
            <person name="Sato S."/>
            <person name="Kondo I."/>
            <person name="Sano M."/>
            <person name="Kato G."/>
        </authorList>
    </citation>
    <scope>NUCLEOTIDE SEQUENCE [LARGE SCALE GENOMIC DNA]</scope>
    <source>
        <strain evidence="2 3">NGTWSNA01</strain>
    </source>
</reference>
<name>A0ABQ4V3V2_9MYCO</name>
<dbReference type="EMBL" id="BPRH01000194">
    <property type="protein sequence ID" value="GJF08650.1"/>
    <property type="molecule type" value="Genomic_DNA"/>
</dbReference>
<sequence>MTELTQQSEHLDDALPLGPQSLVWRYFGDNRMYLIGPRPAVLQNMLAQLGQGVYDHSTFFADTAERLKRTIPPIFNTVYGSEDDNAGRQVRDFHHHIKGDMPDGFGAAGSRYHALDPDTYFWAHATFLEQIFYFADTFVKRLTYADKTQIYRESKTWYRRYGVSDKPMPATYAEFEQYWDRMMGEVVVAHPSARYGVGYVTKGFPKPKAVHPLVWRVVAPVFNPLAGFLTTGGLPPRARELLQLPWTAKQERRYQRFAALCRSRPVNWVWDHLPMRVRYSGYAVKGYARG</sequence>
<evidence type="ECO:0000313" key="2">
    <source>
        <dbReference type="EMBL" id="GJF08650.1"/>
    </source>
</evidence>
<gene>
    <name evidence="2" type="ORF">NGTWS1702_01700</name>
</gene>